<proteinExistence type="inferred from homology"/>
<feature type="signal peptide" evidence="4">
    <location>
        <begin position="1"/>
        <end position="19"/>
    </location>
</feature>
<accession>A0A2N0Z3W3</accession>
<dbReference type="PANTHER" id="PTHR30024">
    <property type="entry name" value="ALIPHATIC SULFONATES-BINDING PROTEIN-RELATED"/>
    <property type="match status" value="1"/>
</dbReference>
<name>A0A2N0Z3W3_9BACI</name>
<evidence type="ECO:0000313" key="6">
    <source>
        <dbReference type="EMBL" id="PKG24203.1"/>
    </source>
</evidence>
<comment type="similarity">
    <text evidence="2">Belongs to the bacterial solute-binding protein SsuA/TauA family.</text>
</comment>
<dbReference type="PROSITE" id="PS51257">
    <property type="entry name" value="PROKAR_LIPOPROTEIN"/>
    <property type="match status" value="1"/>
</dbReference>
<dbReference type="GO" id="GO:0042918">
    <property type="term" value="P:alkanesulfonate transmembrane transport"/>
    <property type="evidence" value="ECO:0007669"/>
    <property type="project" value="TreeGrafter"/>
</dbReference>
<comment type="caution">
    <text evidence="6">The sequence shown here is derived from an EMBL/GenBank/DDBJ whole genome shotgun (WGS) entry which is preliminary data.</text>
</comment>
<protein>
    <submittedName>
        <fullName evidence="6">Sulfonate ABC transporter substrate-binding protein</fullName>
    </submittedName>
</protein>
<sequence length="337" mass="36976">MKHKSKLVTFGLVASILLAGCSSQSTSTNSESGKELKEVKIGIDTAAGGSLQIRAANSEGYFNKQNINPKISNFAYGIDTINALLTEQTDTGLAADYALLNSLNRGDLVVLSSLTHSTDETIKKSEFLAVDGITKPSQLKGKRIGVAKGTVFEYDWAKYLEHLGIDEKDIKYVPYSTPDEALVGVKKGDIDAILASGALLEKFKAIKGVHKIDDLSSAGVSVSSYLVANKTFVEKNPETVVNLLKAIKEGIAYVKENPDGTAEIAYKDLKIKKEDTLRDLKTSNYTLEFTQEDIDHLIEMKKWLLDRGLLKKDYNLEDKLALDALQKAFPEAETYEK</sequence>
<dbReference type="OrthoDB" id="9815602at2"/>
<keyword evidence="3 4" id="KW-0732">Signal</keyword>
<evidence type="ECO:0000256" key="3">
    <source>
        <dbReference type="ARBA" id="ARBA00022729"/>
    </source>
</evidence>
<evidence type="ECO:0000313" key="7">
    <source>
        <dbReference type="Proteomes" id="UP000233375"/>
    </source>
</evidence>
<dbReference type="GO" id="GO:0042597">
    <property type="term" value="C:periplasmic space"/>
    <property type="evidence" value="ECO:0007669"/>
    <property type="project" value="UniProtKB-SubCell"/>
</dbReference>
<feature type="chain" id="PRO_5038819122" evidence="4">
    <location>
        <begin position="20"/>
        <end position="337"/>
    </location>
</feature>
<dbReference type="Proteomes" id="UP000233375">
    <property type="component" value="Unassembled WGS sequence"/>
</dbReference>
<reference evidence="6 7" key="1">
    <citation type="journal article" date="2003" name="Int. J. Syst. Evol. Microbiol.">
        <title>Bacillus nealsonii sp. nov., isolated from a spacecraft-assembly facility, whose spores are gamma-radiation resistant.</title>
        <authorList>
            <person name="Venkateswaran K."/>
            <person name="Kempf M."/>
            <person name="Chen F."/>
            <person name="Satomi M."/>
            <person name="Nicholson W."/>
            <person name="Kern R."/>
        </authorList>
    </citation>
    <scope>NUCLEOTIDE SEQUENCE [LARGE SCALE GENOMIC DNA]</scope>
    <source>
        <strain evidence="6 7">FO-92</strain>
    </source>
</reference>
<evidence type="ECO:0000256" key="4">
    <source>
        <dbReference type="SAM" id="SignalP"/>
    </source>
</evidence>
<comment type="subcellular location">
    <subcellularLocation>
        <location evidence="1">Periplasm</location>
    </subcellularLocation>
</comment>
<dbReference type="SUPFAM" id="SSF53850">
    <property type="entry name" value="Periplasmic binding protein-like II"/>
    <property type="match status" value="1"/>
</dbReference>
<organism evidence="6 7">
    <name type="scientific">Niallia nealsonii</name>
    <dbReference type="NCBI Taxonomy" id="115979"/>
    <lineage>
        <taxon>Bacteria</taxon>
        <taxon>Bacillati</taxon>
        <taxon>Bacillota</taxon>
        <taxon>Bacilli</taxon>
        <taxon>Bacillales</taxon>
        <taxon>Bacillaceae</taxon>
        <taxon>Niallia</taxon>
    </lineage>
</organism>
<dbReference type="EMBL" id="PISE01000015">
    <property type="protein sequence ID" value="PKG24203.1"/>
    <property type="molecule type" value="Genomic_DNA"/>
</dbReference>
<dbReference type="InterPro" id="IPR015168">
    <property type="entry name" value="SsuA/THI5"/>
</dbReference>
<dbReference type="AlphaFoldDB" id="A0A2N0Z3W3"/>
<dbReference type="Gene3D" id="3.40.190.10">
    <property type="entry name" value="Periplasmic binding protein-like II"/>
    <property type="match status" value="2"/>
</dbReference>
<dbReference type="RefSeq" id="WP_101176549.1">
    <property type="nucleotide sequence ID" value="NZ_PISE01000015.1"/>
</dbReference>
<dbReference type="PANTHER" id="PTHR30024:SF47">
    <property type="entry name" value="TAURINE-BINDING PERIPLASMIC PROTEIN"/>
    <property type="match status" value="1"/>
</dbReference>
<evidence type="ECO:0000259" key="5">
    <source>
        <dbReference type="Pfam" id="PF09084"/>
    </source>
</evidence>
<feature type="domain" description="SsuA/THI5-like" evidence="5">
    <location>
        <begin position="55"/>
        <end position="259"/>
    </location>
</feature>
<keyword evidence="7" id="KW-1185">Reference proteome</keyword>
<evidence type="ECO:0000256" key="1">
    <source>
        <dbReference type="ARBA" id="ARBA00004418"/>
    </source>
</evidence>
<dbReference type="Pfam" id="PF09084">
    <property type="entry name" value="NMT1"/>
    <property type="match status" value="1"/>
</dbReference>
<gene>
    <name evidence="6" type="ORF">CWS01_07365</name>
</gene>
<evidence type="ECO:0000256" key="2">
    <source>
        <dbReference type="ARBA" id="ARBA00010742"/>
    </source>
</evidence>